<protein>
    <submittedName>
        <fullName evidence="2">Response regulator of citrate/malate metabolism</fullName>
    </submittedName>
</protein>
<reference evidence="2 3" key="1">
    <citation type="submission" date="2015-12" db="EMBL/GenBank/DDBJ databases">
        <title>Haloprofundus marisrubri gen. nov., sp. nov., an extremely halophilic archaeon isolated from the Discovery deep brine-seawater interface in the Red Sea.</title>
        <authorList>
            <person name="Zhang G."/>
            <person name="Stingl U."/>
            <person name="Rashid M."/>
        </authorList>
    </citation>
    <scope>NUCLEOTIDE SEQUENCE [LARGE SCALE GENOMIC DNA]</scope>
    <source>
        <strain evidence="2 3">SB9</strain>
    </source>
</reference>
<dbReference type="Gene3D" id="1.10.10.10">
    <property type="entry name" value="Winged helix-like DNA-binding domain superfamily/Winged helix DNA-binding domain"/>
    <property type="match status" value="1"/>
</dbReference>
<evidence type="ECO:0000313" key="2">
    <source>
        <dbReference type="EMBL" id="KTG11391.1"/>
    </source>
</evidence>
<dbReference type="AlphaFoldDB" id="A0A0W1RD67"/>
<dbReference type="OrthoDB" id="189973at2157"/>
<dbReference type="InterPro" id="IPR036388">
    <property type="entry name" value="WH-like_DNA-bd_sf"/>
</dbReference>
<dbReference type="Pfam" id="PF08279">
    <property type="entry name" value="HTH_11"/>
    <property type="match status" value="1"/>
</dbReference>
<dbReference type="InterPro" id="IPR036390">
    <property type="entry name" value="WH_DNA-bd_sf"/>
</dbReference>
<comment type="caution">
    <text evidence="2">The sequence shown here is derived from an EMBL/GenBank/DDBJ whole genome shotgun (WGS) entry which is preliminary data.</text>
</comment>
<proteinExistence type="predicted"/>
<dbReference type="InterPro" id="IPR013196">
    <property type="entry name" value="HTH_11"/>
</dbReference>
<dbReference type="RefSeq" id="WP_058580123.1">
    <property type="nucleotide sequence ID" value="NZ_LOPU01000004.1"/>
</dbReference>
<evidence type="ECO:0000259" key="1">
    <source>
        <dbReference type="Pfam" id="PF08279"/>
    </source>
</evidence>
<dbReference type="Proteomes" id="UP000054387">
    <property type="component" value="Unassembled WGS sequence"/>
</dbReference>
<accession>A0A0W1RD67</accession>
<gene>
    <name evidence="2" type="ORF">AUR64_03810</name>
</gene>
<feature type="domain" description="Helix-turn-helix type 11" evidence="1">
    <location>
        <begin position="19"/>
        <end position="59"/>
    </location>
</feature>
<keyword evidence="3" id="KW-1185">Reference proteome</keyword>
<evidence type="ECO:0000313" key="3">
    <source>
        <dbReference type="Proteomes" id="UP000054387"/>
    </source>
</evidence>
<dbReference type="EMBL" id="LOPU01000004">
    <property type="protein sequence ID" value="KTG11391.1"/>
    <property type="molecule type" value="Genomic_DNA"/>
</dbReference>
<organism evidence="2 3">
    <name type="scientific">Haloprofundus marisrubri</name>
    <dbReference type="NCBI Taxonomy" id="1514971"/>
    <lineage>
        <taxon>Archaea</taxon>
        <taxon>Methanobacteriati</taxon>
        <taxon>Methanobacteriota</taxon>
        <taxon>Stenosarchaea group</taxon>
        <taxon>Halobacteria</taxon>
        <taxon>Halobacteriales</taxon>
        <taxon>Haloferacaceae</taxon>
        <taxon>Haloprofundus</taxon>
    </lineage>
</organism>
<dbReference type="SUPFAM" id="SSF46785">
    <property type="entry name" value="Winged helix' DNA-binding domain"/>
    <property type="match status" value="1"/>
</dbReference>
<name>A0A0W1RD67_9EURY</name>
<sequence>MDRKRDDEGRYSTQITPENVLQILKDADTPVLTAKQVAEELGCSSEAARQKLQSLHENGDVGKMNVGARAVVWWSEE</sequence>